<dbReference type="EMBL" id="JACIEJ010000003">
    <property type="protein sequence ID" value="MBB3985049.1"/>
    <property type="molecule type" value="Genomic_DNA"/>
</dbReference>
<dbReference type="Proteomes" id="UP000541426">
    <property type="component" value="Unassembled WGS sequence"/>
</dbReference>
<evidence type="ECO:0000313" key="1">
    <source>
        <dbReference type="EMBL" id="MBB3985049.1"/>
    </source>
</evidence>
<reference evidence="1 2" key="1">
    <citation type="submission" date="2020-08" db="EMBL/GenBank/DDBJ databases">
        <title>Genomic Encyclopedia of Type Strains, Phase IV (KMG-IV): sequencing the most valuable type-strain genomes for metagenomic binning, comparative biology and taxonomic classification.</title>
        <authorList>
            <person name="Goeker M."/>
        </authorList>
    </citation>
    <scope>NUCLEOTIDE SEQUENCE [LARGE SCALE GENOMIC DNA]</scope>
    <source>
        <strain evidence="1 2">DSM 102235</strain>
    </source>
</reference>
<keyword evidence="2" id="KW-1185">Reference proteome</keyword>
<sequence>MPPIRSIDEGGGLGGVTAIRTRASDWQPVDLGVLEMQQAPAGAEAC</sequence>
<proteinExistence type="predicted"/>
<gene>
    <name evidence="1" type="ORF">GGQ68_001378</name>
</gene>
<comment type="caution">
    <text evidence="1">The sequence shown here is derived from an EMBL/GenBank/DDBJ whole genome shotgun (WGS) entry which is preliminary data.</text>
</comment>
<evidence type="ECO:0000313" key="2">
    <source>
        <dbReference type="Proteomes" id="UP000541426"/>
    </source>
</evidence>
<accession>A0A7W6DTQ3</accession>
<organism evidence="1 2">
    <name type="scientific">Sagittula marina</name>
    <dbReference type="NCBI Taxonomy" id="943940"/>
    <lineage>
        <taxon>Bacteria</taxon>
        <taxon>Pseudomonadati</taxon>
        <taxon>Pseudomonadota</taxon>
        <taxon>Alphaproteobacteria</taxon>
        <taxon>Rhodobacterales</taxon>
        <taxon>Roseobacteraceae</taxon>
        <taxon>Sagittula</taxon>
    </lineage>
</organism>
<name>A0A7W6DTQ3_9RHOB</name>
<dbReference type="AlphaFoldDB" id="A0A7W6DTQ3"/>
<protein>
    <submittedName>
        <fullName evidence="1">Uncharacterized protein</fullName>
    </submittedName>
</protein>